<feature type="compositionally biased region" description="Low complexity" evidence="1">
    <location>
        <begin position="235"/>
        <end position="247"/>
    </location>
</feature>
<reference evidence="4" key="1">
    <citation type="journal article" date="2019" name="Int. J. Syst. Evol. Microbiol.">
        <title>The Global Catalogue of Microorganisms (GCM) 10K type strain sequencing project: providing services to taxonomists for standard genome sequencing and annotation.</title>
        <authorList>
            <consortium name="The Broad Institute Genomics Platform"/>
            <consortium name="The Broad Institute Genome Sequencing Center for Infectious Disease"/>
            <person name="Wu L."/>
            <person name="Ma J."/>
        </authorList>
    </citation>
    <scope>NUCLEOTIDE SEQUENCE [LARGE SCALE GENOMIC DNA]</scope>
    <source>
        <strain evidence="4">JCM 18532</strain>
    </source>
</reference>
<gene>
    <name evidence="3" type="ORF">GCM10023350_00230</name>
</gene>
<proteinExistence type="predicted"/>
<dbReference type="Pfam" id="PF09490">
    <property type="entry name" value="CbtA"/>
    <property type="match status" value="1"/>
</dbReference>
<feature type="transmembrane region" description="Helical" evidence="2">
    <location>
        <begin position="202"/>
        <end position="221"/>
    </location>
</feature>
<dbReference type="InterPro" id="IPR012666">
    <property type="entry name" value="CbtA_put"/>
</dbReference>
<dbReference type="EMBL" id="BAABKN010000001">
    <property type="protein sequence ID" value="GAA4722158.1"/>
    <property type="molecule type" value="Genomic_DNA"/>
</dbReference>
<evidence type="ECO:0000256" key="1">
    <source>
        <dbReference type="SAM" id="MobiDB-lite"/>
    </source>
</evidence>
<feature type="transmembrane region" description="Helical" evidence="2">
    <location>
        <begin position="129"/>
        <end position="148"/>
    </location>
</feature>
<protein>
    <submittedName>
        <fullName evidence="3">CbtA family protein</fullName>
    </submittedName>
</protein>
<sequence>MAGGVGAVVMYVLVEPSIRAAIAIEDARHEASHTGLGKASHHGGEIVTRGQQVYAGMLTAVVVGVLVGIAFALVNRHLGDRIAGTAAGPAAPVVVAALGFVSFTLAPAVVLPANPPSIGDPSTVGVRTMVYLGTIVCAVALTSVVVALSRARSLSPRNRVLAPALAAVGAVIVVTLATPNVADQVPGDVPASLLWEFRLGSLAQMGAMWFVMGAGYAWLSAAPDRGPTRRRAARRGPAASSSARSGA</sequence>
<feature type="region of interest" description="Disordered" evidence="1">
    <location>
        <begin position="224"/>
        <end position="247"/>
    </location>
</feature>
<evidence type="ECO:0000256" key="2">
    <source>
        <dbReference type="SAM" id="Phobius"/>
    </source>
</evidence>
<feature type="transmembrane region" description="Helical" evidence="2">
    <location>
        <begin position="160"/>
        <end position="182"/>
    </location>
</feature>
<keyword evidence="2" id="KW-0472">Membrane</keyword>
<name>A0ABP8YA21_9ACTN</name>
<feature type="transmembrane region" description="Helical" evidence="2">
    <location>
        <begin position="53"/>
        <end position="74"/>
    </location>
</feature>
<keyword evidence="2" id="KW-0812">Transmembrane</keyword>
<evidence type="ECO:0000313" key="3">
    <source>
        <dbReference type="EMBL" id="GAA4722158.1"/>
    </source>
</evidence>
<comment type="caution">
    <text evidence="3">The sequence shown here is derived from an EMBL/GenBank/DDBJ whole genome shotgun (WGS) entry which is preliminary data.</text>
</comment>
<keyword evidence="4" id="KW-1185">Reference proteome</keyword>
<feature type="transmembrane region" description="Helical" evidence="2">
    <location>
        <begin position="86"/>
        <end position="109"/>
    </location>
</feature>
<accession>A0ABP8YA21</accession>
<dbReference type="Proteomes" id="UP001499882">
    <property type="component" value="Unassembled WGS sequence"/>
</dbReference>
<evidence type="ECO:0000313" key="4">
    <source>
        <dbReference type="Proteomes" id="UP001499882"/>
    </source>
</evidence>
<organism evidence="3 4">
    <name type="scientific">Nocardioides endophyticus</name>
    <dbReference type="NCBI Taxonomy" id="1353775"/>
    <lineage>
        <taxon>Bacteria</taxon>
        <taxon>Bacillati</taxon>
        <taxon>Actinomycetota</taxon>
        <taxon>Actinomycetes</taxon>
        <taxon>Propionibacteriales</taxon>
        <taxon>Nocardioidaceae</taxon>
        <taxon>Nocardioides</taxon>
    </lineage>
</organism>
<keyword evidence="2" id="KW-1133">Transmembrane helix</keyword>